<name>A0AB37XMB3_STAAU</name>
<protein>
    <submittedName>
        <fullName evidence="7">Methionine--tRNA ligase</fullName>
        <ecNumber evidence="7">6.1.1.10</ecNumber>
    </submittedName>
</protein>
<dbReference type="AlphaFoldDB" id="A0AB37XMB3"/>
<evidence type="ECO:0000256" key="3">
    <source>
        <dbReference type="ARBA" id="ARBA00022840"/>
    </source>
</evidence>
<dbReference type="Gene3D" id="3.40.50.620">
    <property type="entry name" value="HUPs"/>
    <property type="match status" value="1"/>
</dbReference>
<feature type="domain" description="Methionyl/Leucyl tRNA synthetase" evidence="6">
    <location>
        <begin position="12"/>
        <end position="71"/>
    </location>
</feature>
<evidence type="ECO:0000256" key="2">
    <source>
        <dbReference type="ARBA" id="ARBA00022741"/>
    </source>
</evidence>
<evidence type="ECO:0000313" key="8">
    <source>
        <dbReference type="Proteomes" id="UP000294017"/>
    </source>
</evidence>
<dbReference type="PANTHER" id="PTHR43326">
    <property type="entry name" value="METHIONYL-TRNA SYNTHETASE"/>
    <property type="match status" value="1"/>
</dbReference>
<dbReference type="PANTHER" id="PTHR43326:SF1">
    <property type="entry name" value="METHIONINE--TRNA LIGASE, MITOCHONDRIAL"/>
    <property type="match status" value="1"/>
</dbReference>
<reference evidence="7 8" key="1">
    <citation type="submission" date="2018-11" db="EMBL/GenBank/DDBJ databases">
        <title>Genomic profiling of Staphylococcus species from a Poultry farm system in KwaZulu-Natal, South Africa.</title>
        <authorList>
            <person name="Amoako D.G."/>
            <person name="Somboro A.M."/>
            <person name="Abia A.L.K."/>
            <person name="Bester L.A."/>
            <person name="Essack S.Y."/>
        </authorList>
    </citation>
    <scope>NUCLEOTIDE SEQUENCE [LARGE SCALE GENOMIC DNA]</scope>
    <source>
        <strain evidence="7 8">SA12</strain>
    </source>
</reference>
<dbReference type="GO" id="GO:0004825">
    <property type="term" value="F:methionine-tRNA ligase activity"/>
    <property type="evidence" value="ECO:0007669"/>
    <property type="project" value="UniProtKB-EC"/>
</dbReference>
<keyword evidence="3" id="KW-0067">ATP-binding</keyword>
<keyword evidence="5" id="KW-0030">Aminoacyl-tRNA synthetase</keyword>
<feature type="non-terminal residue" evidence="7">
    <location>
        <position position="1"/>
    </location>
</feature>
<comment type="caution">
    <text evidence="7">The sequence shown here is derived from an EMBL/GenBank/DDBJ whole genome shotgun (WGS) entry which is preliminary data.</text>
</comment>
<dbReference type="GO" id="GO:0005524">
    <property type="term" value="F:ATP binding"/>
    <property type="evidence" value="ECO:0007669"/>
    <property type="project" value="UniProtKB-KW"/>
</dbReference>
<dbReference type="Gene3D" id="2.170.220.10">
    <property type="match status" value="1"/>
</dbReference>
<dbReference type="Proteomes" id="UP000294017">
    <property type="component" value="Unassembled WGS sequence"/>
</dbReference>
<dbReference type="InterPro" id="IPR015413">
    <property type="entry name" value="Methionyl/Leucyl_tRNA_Synth"/>
</dbReference>
<keyword evidence="1 7" id="KW-0436">Ligase</keyword>
<dbReference type="GO" id="GO:0006431">
    <property type="term" value="P:methionyl-tRNA aminoacylation"/>
    <property type="evidence" value="ECO:0007669"/>
    <property type="project" value="TreeGrafter"/>
</dbReference>
<gene>
    <name evidence="7" type="ORF">EIH03_16330</name>
</gene>
<accession>A0AB37XMB3</accession>
<evidence type="ECO:0000313" key="7">
    <source>
        <dbReference type="EMBL" id="RZI01315.1"/>
    </source>
</evidence>
<dbReference type="InterPro" id="IPR014729">
    <property type="entry name" value="Rossmann-like_a/b/a_fold"/>
</dbReference>
<dbReference type="Pfam" id="PF09334">
    <property type="entry name" value="tRNA-synt_1g"/>
    <property type="match status" value="1"/>
</dbReference>
<sequence length="72" mass="8527">LEFYDQNLDFIQPPSRKNEMINNFIKPRLADVAVSRTSFNCRFHVSSITKHVFYFWNDALFNYISALGYLSD</sequence>
<evidence type="ECO:0000256" key="4">
    <source>
        <dbReference type="ARBA" id="ARBA00022917"/>
    </source>
</evidence>
<evidence type="ECO:0000256" key="1">
    <source>
        <dbReference type="ARBA" id="ARBA00022598"/>
    </source>
</evidence>
<dbReference type="InterPro" id="IPR023457">
    <property type="entry name" value="Met-tRNA_synth_2"/>
</dbReference>
<evidence type="ECO:0000256" key="5">
    <source>
        <dbReference type="ARBA" id="ARBA00023146"/>
    </source>
</evidence>
<dbReference type="EC" id="6.1.1.10" evidence="7"/>
<dbReference type="SUPFAM" id="SSF52374">
    <property type="entry name" value="Nucleotidylyl transferase"/>
    <property type="match status" value="1"/>
</dbReference>
<organism evidence="7 8">
    <name type="scientific">Staphylococcus aureus</name>
    <dbReference type="NCBI Taxonomy" id="1280"/>
    <lineage>
        <taxon>Bacteria</taxon>
        <taxon>Bacillati</taxon>
        <taxon>Bacillota</taxon>
        <taxon>Bacilli</taxon>
        <taxon>Bacillales</taxon>
        <taxon>Staphylococcaceae</taxon>
        <taxon>Staphylococcus</taxon>
    </lineage>
</organism>
<feature type="non-terminal residue" evidence="7">
    <location>
        <position position="72"/>
    </location>
</feature>
<dbReference type="EMBL" id="RQTF01000556">
    <property type="protein sequence ID" value="RZI01315.1"/>
    <property type="molecule type" value="Genomic_DNA"/>
</dbReference>
<proteinExistence type="predicted"/>
<dbReference type="RefSeq" id="WP_165380445.1">
    <property type="nucleotide sequence ID" value="NZ_RQTF01000556.1"/>
</dbReference>
<keyword evidence="4" id="KW-0648">Protein biosynthesis</keyword>
<keyword evidence="2" id="KW-0547">Nucleotide-binding</keyword>
<evidence type="ECO:0000259" key="6">
    <source>
        <dbReference type="Pfam" id="PF09334"/>
    </source>
</evidence>